<comment type="caution">
    <text evidence="5">The sequence shown here is derived from an EMBL/GenBank/DDBJ whole genome shotgun (WGS) entry which is preliminary data.</text>
</comment>
<dbReference type="Gene3D" id="3.40.605.10">
    <property type="entry name" value="Aldehyde Dehydrogenase, Chain A, domain 1"/>
    <property type="match status" value="1"/>
</dbReference>
<dbReference type="InterPro" id="IPR016163">
    <property type="entry name" value="Ald_DH_C"/>
</dbReference>
<evidence type="ECO:0000313" key="6">
    <source>
        <dbReference type="Proteomes" id="UP000770015"/>
    </source>
</evidence>
<dbReference type="InterPro" id="IPR015590">
    <property type="entry name" value="Aldehyde_DH_dom"/>
</dbReference>
<protein>
    <recommendedName>
        <fullName evidence="2">aldehyde dehydrogenase (NAD(+))</fullName>
        <ecNumber evidence="2">1.2.1.3</ecNumber>
    </recommendedName>
</protein>
<comment type="similarity">
    <text evidence="1">Belongs to the aldehyde dehydrogenase family.</text>
</comment>
<evidence type="ECO:0000259" key="4">
    <source>
        <dbReference type="Pfam" id="PF00171"/>
    </source>
</evidence>
<name>A0A9P9A9U1_9PEZI</name>
<feature type="domain" description="Aldehyde dehydrogenase" evidence="4">
    <location>
        <begin position="42"/>
        <end position="194"/>
    </location>
</feature>
<evidence type="ECO:0000256" key="1">
    <source>
        <dbReference type="ARBA" id="ARBA00009986"/>
    </source>
</evidence>
<reference evidence="5" key="1">
    <citation type="journal article" date="2021" name="Nat. Commun.">
        <title>Genetic determinants of endophytism in the Arabidopsis root mycobiome.</title>
        <authorList>
            <person name="Mesny F."/>
            <person name="Miyauchi S."/>
            <person name="Thiergart T."/>
            <person name="Pickel B."/>
            <person name="Atanasova L."/>
            <person name="Karlsson M."/>
            <person name="Huettel B."/>
            <person name="Barry K.W."/>
            <person name="Haridas S."/>
            <person name="Chen C."/>
            <person name="Bauer D."/>
            <person name="Andreopoulos W."/>
            <person name="Pangilinan J."/>
            <person name="LaButti K."/>
            <person name="Riley R."/>
            <person name="Lipzen A."/>
            <person name="Clum A."/>
            <person name="Drula E."/>
            <person name="Henrissat B."/>
            <person name="Kohler A."/>
            <person name="Grigoriev I.V."/>
            <person name="Martin F.M."/>
            <person name="Hacquard S."/>
        </authorList>
    </citation>
    <scope>NUCLEOTIDE SEQUENCE</scope>
    <source>
        <strain evidence="5">MPI-SDFR-AT-0117</strain>
    </source>
</reference>
<dbReference type="EMBL" id="JAGSXJ010000015">
    <property type="protein sequence ID" value="KAH6685474.1"/>
    <property type="molecule type" value="Genomic_DNA"/>
</dbReference>
<dbReference type="Gene3D" id="3.40.309.10">
    <property type="entry name" value="Aldehyde Dehydrogenase, Chain A, domain 2"/>
    <property type="match status" value="1"/>
</dbReference>
<dbReference type="EC" id="1.2.1.3" evidence="2"/>
<keyword evidence="6" id="KW-1185">Reference proteome</keyword>
<evidence type="ECO:0000256" key="2">
    <source>
        <dbReference type="ARBA" id="ARBA00024226"/>
    </source>
</evidence>
<organism evidence="5 6">
    <name type="scientific">Plectosphaerella plurivora</name>
    <dbReference type="NCBI Taxonomy" id="936078"/>
    <lineage>
        <taxon>Eukaryota</taxon>
        <taxon>Fungi</taxon>
        <taxon>Dikarya</taxon>
        <taxon>Ascomycota</taxon>
        <taxon>Pezizomycotina</taxon>
        <taxon>Sordariomycetes</taxon>
        <taxon>Hypocreomycetidae</taxon>
        <taxon>Glomerellales</taxon>
        <taxon>Plectosphaerellaceae</taxon>
        <taxon>Plectosphaerella</taxon>
    </lineage>
</organism>
<gene>
    <name evidence="5" type="ORF">F5X68DRAFT_210204</name>
</gene>
<dbReference type="InterPro" id="IPR016162">
    <property type="entry name" value="Ald_DH_N"/>
</dbReference>
<proteinExistence type="inferred from homology"/>
<dbReference type="GO" id="GO:0004029">
    <property type="term" value="F:aldehyde dehydrogenase (NAD+) activity"/>
    <property type="evidence" value="ECO:0007669"/>
    <property type="project" value="UniProtKB-EC"/>
</dbReference>
<dbReference type="SUPFAM" id="SSF53720">
    <property type="entry name" value="ALDH-like"/>
    <property type="match status" value="1"/>
</dbReference>
<dbReference type="InterPro" id="IPR016161">
    <property type="entry name" value="Ald_DH/histidinol_DH"/>
</dbReference>
<feature type="domain" description="Aldehyde dehydrogenase" evidence="4">
    <location>
        <begin position="195"/>
        <end position="285"/>
    </location>
</feature>
<sequence>MDFETGLFINNEYVSSASGETISVYNPADDTLVTDKIQVAGPEDRAAIINKYADLVEKHADQLALLETTNIGAPVASFRYYAGLVDKVHGETYNEDSDSLFKIITYEPLGNGTYLSIGWKIAPAVAIGNTFVYKSSERDPLGALFLGRLFKEAGFPPSVVNLLLGDGKTGALLVSYIDITRISFTSSIAAGRKVKFVNTYIKGAKAEGIKVLRPGNYLGLTLLLNPPLDSKVWKEEIFRPVLVVRTFKTEEEVLEQANDTDYGLSGIIFTSDISRALRVASKLDAWE</sequence>
<dbReference type="OrthoDB" id="310895at2759"/>
<dbReference type="Proteomes" id="UP000770015">
    <property type="component" value="Unassembled WGS sequence"/>
</dbReference>
<dbReference type="Pfam" id="PF00171">
    <property type="entry name" value="Aldedh"/>
    <property type="match status" value="2"/>
</dbReference>
<accession>A0A9P9A9U1</accession>
<evidence type="ECO:0000313" key="5">
    <source>
        <dbReference type="EMBL" id="KAH6685474.1"/>
    </source>
</evidence>
<comment type="catalytic activity">
    <reaction evidence="3">
        <text>an aldehyde + NAD(+) + H2O = a carboxylate + NADH + 2 H(+)</text>
        <dbReference type="Rhea" id="RHEA:16185"/>
        <dbReference type="ChEBI" id="CHEBI:15377"/>
        <dbReference type="ChEBI" id="CHEBI:15378"/>
        <dbReference type="ChEBI" id="CHEBI:17478"/>
        <dbReference type="ChEBI" id="CHEBI:29067"/>
        <dbReference type="ChEBI" id="CHEBI:57540"/>
        <dbReference type="ChEBI" id="CHEBI:57945"/>
        <dbReference type="EC" id="1.2.1.3"/>
    </reaction>
</comment>
<dbReference type="AlphaFoldDB" id="A0A9P9A9U1"/>
<dbReference type="PANTHER" id="PTHR11699">
    <property type="entry name" value="ALDEHYDE DEHYDROGENASE-RELATED"/>
    <property type="match status" value="1"/>
</dbReference>
<evidence type="ECO:0000256" key="3">
    <source>
        <dbReference type="ARBA" id="ARBA00049194"/>
    </source>
</evidence>